<evidence type="ECO:0000256" key="1">
    <source>
        <dbReference type="SAM" id="MobiDB-lite"/>
    </source>
</evidence>
<dbReference type="PANTHER" id="PTHR10953">
    <property type="entry name" value="UBIQUITIN-ACTIVATING ENZYME E1"/>
    <property type="match status" value="1"/>
</dbReference>
<feature type="domain" description="THIF-type NAD/FAD binding fold" evidence="3">
    <location>
        <begin position="24"/>
        <end position="516"/>
    </location>
</feature>
<dbReference type="VEuPathDB" id="FungiDB:G647_07733"/>
<dbReference type="Pfam" id="PF00899">
    <property type="entry name" value="ThiF"/>
    <property type="match status" value="1"/>
</dbReference>
<dbReference type="GO" id="GO:0019781">
    <property type="term" value="F:NEDD8 activating enzyme activity"/>
    <property type="evidence" value="ECO:0007669"/>
    <property type="project" value="TreeGrafter"/>
</dbReference>
<reference evidence="5" key="1">
    <citation type="submission" date="2015-07" db="EMBL/GenBank/DDBJ databases">
        <authorList>
            <person name="Teixeira M.M."/>
            <person name="Souza R.C."/>
            <person name="Almeida L.G."/>
            <person name="Vicente V.A."/>
            <person name="de Hoog S."/>
            <person name="Bocca A.L."/>
            <person name="de Almeida S.R."/>
            <person name="Vasconcelos A.T."/>
            <person name="Felipe M.S."/>
        </authorList>
    </citation>
    <scope>NUCLEOTIDE SEQUENCE [LARGE SCALE GENOMIC DNA]</scope>
    <source>
        <strain evidence="5">KSF</strain>
    </source>
</reference>
<keyword evidence="5" id="KW-1185">Reference proteome</keyword>
<dbReference type="eggNOG" id="KOG2016">
    <property type="taxonomic scope" value="Eukaryota"/>
</dbReference>
<comment type="caution">
    <text evidence="4">The sequence shown here is derived from an EMBL/GenBank/DDBJ whole genome shotgun (WGS) entry which is preliminary data.</text>
</comment>
<gene>
    <name evidence="4" type="primary">nae1</name>
    <name evidence="4" type="ORF">CLCR_05535</name>
</gene>
<dbReference type="STRING" id="86049.A0A1C1C966"/>
<protein>
    <submittedName>
        <fullName evidence="4">NEDD8-activating enzyme E1 regulatory subunit</fullName>
    </submittedName>
</protein>
<feature type="transmembrane region" description="Helical" evidence="2">
    <location>
        <begin position="594"/>
        <end position="615"/>
    </location>
</feature>
<dbReference type="AlphaFoldDB" id="A0A1C1C966"/>
<dbReference type="Proteomes" id="UP000094526">
    <property type="component" value="Unassembled WGS sequence"/>
</dbReference>
<keyword evidence="2" id="KW-0812">Transmembrane</keyword>
<evidence type="ECO:0000256" key="2">
    <source>
        <dbReference type="SAM" id="Phobius"/>
    </source>
</evidence>
<dbReference type="InterPro" id="IPR045886">
    <property type="entry name" value="ThiF/MoeB/HesA"/>
</dbReference>
<dbReference type="EMBL" id="LGRB01000020">
    <property type="protein sequence ID" value="OCT45060.1"/>
    <property type="molecule type" value="Genomic_DNA"/>
</dbReference>
<dbReference type="Gene3D" id="3.40.50.12550">
    <property type="entry name" value="Ubiquitin-activating enzyme E1, inactive adenylation domain, subdomain 2"/>
    <property type="match status" value="1"/>
</dbReference>
<dbReference type="OrthoDB" id="1708823at2759"/>
<evidence type="ECO:0000313" key="4">
    <source>
        <dbReference type="EMBL" id="OCT45060.1"/>
    </source>
</evidence>
<dbReference type="GO" id="GO:0005737">
    <property type="term" value="C:cytoplasm"/>
    <property type="evidence" value="ECO:0007669"/>
    <property type="project" value="TreeGrafter"/>
</dbReference>
<feature type="transmembrane region" description="Helical" evidence="2">
    <location>
        <begin position="627"/>
        <end position="648"/>
    </location>
</feature>
<organism evidence="4 5">
    <name type="scientific">Cladophialophora carrionii</name>
    <dbReference type="NCBI Taxonomy" id="86049"/>
    <lineage>
        <taxon>Eukaryota</taxon>
        <taxon>Fungi</taxon>
        <taxon>Dikarya</taxon>
        <taxon>Ascomycota</taxon>
        <taxon>Pezizomycotina</taxon>
        <taxon>Eurotiomycetes</taxon>
        <taxon>Chaetothyriomycetidae</taxon>
        <taxon>Chaetothyriales</taxon>
        <taxon>Herpotrichiellaceae</taxon>
        <taxon>Cladophialophora</taxon>
    </lineage>
</organism>
<dbReference type="PANTHER" id="PTHR10953:SF29">
    <property type="entry name" value="NEDD8-ACTIVATING ENZYME E1 REGULATORY SUBUNIT"/>
    <property type="match status" value="1"/>
</dbReference>
<keyword evidence="2" id="KW-1133">Transmembrane helix</keyword>
<dbReference type="SUPFAM" id="SSF69572">
    <property type="entry name" value="Activating enzymes of the ubiquitin-like proteins"/>
    <property type="match status" value="1"/>
</dbReference>
<sequence>MTEVAPREVTPPPLQTPSAKEKKYDRQLRLWAASGQRALEESHVLLIVGDEGYGSNSSVAGAETLKNLILPSIGSFTIADSGKVTHQDLGVNFFLDSDSLGKPRADEMRRLLQELNPDVTGHAITAPLAQWLPVEGSLTPYNLILLCSPITRDFLQRICAYASASSIPVAYIQSAGFFASLSIQLPSEFPIVDTHPDPESTQDLRLLAPWPELEAAVDELGNLESLPDHDHGHIPYLLLLLHYLREWKKTHDNKYPSTFKEKTEFRELVGSGARRNNPEGGEENYDEACAAVLKSIAPPVVGSGCREMMSMPSCSNLNKDTANFWIIASAVKKFYDSHGLLPLPGSLPDMKAQSADYIKLQTIYKSKARADVAEVTKTVRETEAALSREHSPIPDSEIEAFCKNASHLRVLTNPNDEPLASLRLMTSDSKTLSRLSSVIENDWEGLSPVFIALNASIFPSDKPLDVTGLSSDPEVQENITKAIKEVERVQGGELHNISSVLGGMVAQEAIKLLTRQYVPVDGTCVFDGEYEHDEQNKEDEQEYLCNESKSGSTASTVHPKISLKAKTKGWWTTYISATVPASDSLQHLENESTFWAWYSAAWAMFMLAIACNPAHASIPYTEEEKRVWLVLTLCLYALSILVTAVGMCRYLRQQYALRQGRVLIGGVEIYIVCLAVLVAVVAVGAAAWKYYETWAELLGMATPIQVS</sequence>
<evidence type="ECO:0000313" key="5">
    <source>
        <dbReference type="Proteomes" id="UP000094526"/>
    </source>
</evidence>
<dbReference type="VEuPathDB" id="FungiDB:CLCR_05535"/>
<proteinExistence type="predicted"/>
<dbReference type="InterPro" id="IPR035985">
    <property type="entry name" value="Ubiquitin-activating_enz"/>
</dbReference>
<evidence type="ECO:0000259" key="3">
    <source>
        <dbReference type="Pfam" id="PF00899"/>
    </source>
</evidence>
<name>A0A1C1C966_9EURO</name>
<feature type="region of interest" description="Disordered" evidence="1">
    <location>
        <begin position="1"/>
        <end position="21"/>
    </location>
</feature>
<dbReference type="GO" id="GO:0045116">
    <property type="term" value="P:protein neddylation"/>
    <property type="evidence" value="ECO:0007669"/>
    <property type="project" value="TreeGrafter"/>
</dbReference>
<feature type="transmembrane region" description="Helical" evidence="2">
    <location>
        <begin position="669"/>
        <end position="691"/>
    </location>
</feature>
<dbReference type="Gene3D" id="3.40.50.720">
    <property type="entry name" value="NAD(P)-binding Rossmann-like Domain"/>
    <property type="match status" value="1"/>
</dbReference>
<dbReference type="InterPro" id="IPR000594">
    <property type="entry name" value="ThiF_NAD_FAD-bd"/>
</dbReference>
<accession>A0A1C1C966</accession>
<keyword evidence="2" id="KW-0472">Membrane</keyword>